<evidence type="ECO:0000256" key="1">
    <source>
        <dbReference type="ARBA" id="ARBA00023157"/>
    </source>
</evidence>
<dbReference type="FunFam" id="2.40.10.10:FF:000068">
    <property type="entry name" value="transmembrane protease serine 2"/>
    <property type="match status" value="1"/>
</dbReference>
<dbReference type="Proteomes" id="UP000075886">
    <property type="component" value="Unassembled WGS sequence"/>
</dbReference>
<comment type="similarity">
    <text evidence="2">Belongs to the peptidase S1 family. CLIP subfamily.</text>
</comment>
<accession>A0A182Q9G5</accession>
<reference evidence="5" key="2">
    <citation type="submission" date="2020-05" db="UniProtKB">
        <authorList>
            <consortium name="EnsemblMetazoa"/>
        </authorList>
    </citation>
    <scope>IDENTIFICATION</scope>
    <source>
        <strain evidence="5">FAR1</strain>
    </source>
</reference>
<dbReference type="VEuPathDB" id="VectorBase:AFAF005693"/>
<dbReference type="STRING" id="69004.A0A182Q9G5"/>
<dbReference type="PANTHER" id="PTHR24250">
    <property type="entry name" value="CHYMOTRYPSIN-RELATED"/>
    <property type="match status" value="1"/>
</dbReference>
<dbReference type="CDD" id="cd00190">
    <property type="entry name" value="Tryp_SPc"/>
    <property type="match status" value="1"/>
</dbReference>
<evidence type="ECO:0000313" key="6">
    <source>
        <dbReference type="Proteomes" id="UP000075886"/>
    </source>
</evidence>
<dbReference type="AlphaFoldDB" id="A0A182Q9G5"/>
<evidence type="ECO:0000256" key="3">
    <source>
        <dbReference type="SAM" id="SignalP"/>
    </source>
</evidence>
<proteinExistence type="inferred from homology"/>
<dbReference type="PRINTS" id="PR00722">
    <property type="entry name" value="CHYMOTRYPSIN"/>
</dbReference>
<dbReference type="InterPro" id="IPR018114">
    <property type="entry name" value="TRYPSIN_HIS"/>
</dbReference>
<dbReference type="Gene3D" id="2.40.10.10">
    <property type="entry name" value="Trypsin-like serine proteases"/>
    <property type="match status" value="1"/>
</dbReference>
<dbReference type="EMBL" id="AXCN02001493">
    <property type="status" value="NOT_ANNOTATED_CDS"/>
    <property type="molecule type" value="Genomic_DNA"/>
</dbReference>
<organism evidence="5 6">
    <name type="scientific">Anopheles farauti</name>
    <dbReference type="NCBI Taxonomy" id="69004"/>
    <lineage>
        <taxon>Eukaryota</taxon>
        <taxon>Metazoa</taxon>
        <taxon>Ecdysozoa</taxon>
        <taxon>Arthropoda</taxon>
        <taxon>Hexapoda</taxon>
        <taxon>Insecta</taxon>
        <taxon>Pterygota</taxon>
        <taxon>Neoptera</taxon>
        <taxon>Endopterygota</taxon>
        <taxon>Diptera</taxon>
        <taxon>Nematocera</taxon>
        <taxon>Culicoidea</taxon>
        <taxon>Culicidae</taxon>
        <taxon>Anophelinae</taxon>
        <taxon>Anopheles</taxon>
    </lineage>
</organism>
<dbReference type="SMART" id="SM00020">
    <property type="entry name" value="Tryp_SPc"/>
    <property type="match status" value="1"/>
</dbReference>
<feature type="signal peptide" evidence="3">
    <location>
        <begin position="1"/>
        <end position="18"/>
    </location>
</feature>
<feature type="domain" description="Peptidase S1" evidence="4">
    <location>
        <begin position="23"/>
        <end position="235"/>
    </location>
</feature>
<dbReference type="EnsemblMetazoa" id="AFAF005693-RA">
    <property type="protein sequence ID" value="AFAF005693-PA"/>
    <property type="gene ID" value="AFAF005693"/>
</dbReference>
<dbReference type="SUPFAM" id="SSF50494">
    <property type="entry name" value="Trypsin-like serine proteases"/>
    <property type="match status" value="1"/>
</dbReference>
<feature type="chain" id="PRO_5008132435" description="Peptidase S1 domain-containing protein" evidence="3">
    <location>
        <begin position="19"/>
        <end position="409"/>
    </location>
</feature>
<dbReference type="PANTHER" id="PTHR24250:SF50">
    <property type="entry name" value="PEPTIDASE S1 DOMAIN-CONTAINING PROTEIN"/>
    <property type="match status" value="1"/>
</dbReference>
<dbReference type="PROSITE" id="PS50240">
    <property type="entry name" value="TRYPSIN_DOM"/>
    <property type="match status" value="1"/>
</dbReference>
<dbReference type="PROSITE" id="PS00134">
    <property type="entry name" value="TRYPSIN_HIS"/>
    <property type="match status" value="1"/>
</dbReference>
<dbReference type="GO" id="GO:0004252">
    <property type="term" value="F:serine-type endopeptidase activity"/>
    <property type="evidence" value="ECO:0007669"/>
    <property type="project" value="InterPro"/>
</dbReference>
<evidence type="ECO:0000259" key="4">
    <source>
        <dbReference type="PROSITE" id="PS50240"/>
    </source>
</evidence>
<dbReference type="InterPro" id="IPR001314">
    <property type="entry name" value="Peptidase_S1A"/>
</dbReference>
<protein>
    <recommendedName>
        <fullName evidence="4">Peptidase S1 domain-containing protein</fullName>
    </recommendedName>
</protein>
<name>A0A182Q9G5_9DIPT</name>
<dbReference type="Pfam" id="PF00089">
    <property type="entry name" value="Trypsin"/>
    <property type="match status" value="1"/>
</dbReference>
<sequence length="409" mass="44915">MERATFIILTAIIALGHAIRPPIIEGTEAALHEFPYQVSMQWNFNNGSRPRHFCSGSILNRKWILTAAHCKEQHSSDGWCEIVAGVNNIADEEAGAQRRNVSRFEQHPDYSAGMIKNDIGVILLSKAFNLNRNIKEITLAQPDAVFQQTHGKFAGWGSISKTMVNVFPDELMKIQISLRNRDKCQAMGSVDESQICAGGYRNVTGCTADSGGPLTVTVAGEQVQIGVLSYGEKPCLAREPVRSVPSTSLIARSSVSRPLATTLSPISTHGIRPLKLAAVYPRVLRISLNIRGSTPSRTRFFTNATPQGENVTRFLSSNAFSMFGGTRRCDAPNSNDAVDLQNDQPTHLVELDAEQFGQFRRASDQIELVQYLEVAVHPLEIVLQHDPAAVRFVPQARQLAKGMVRNAAV</sequence>
<dbReference type="GO" id="GO:0006508">
    <property type="term" value="P:proteolysis"/>
    <property type="evidence" value="ECO:0007669"/>
    <property type="project" value="InterPro"/>
</dbReference>
<evidence type="ECO:0000256" key="2">
    <source>
        <dbReference type="ARBA" id="ARBA00024195"/>
    </source>
</evidence>
<reference evidence="6" key="1">
    <citation type="submission" date="2014-01" db="EMBL/GenBank/DDBJ databases">
        <title>The Genome Sequence of Anopheles farauti FAR1 (V2).</title>
        <authorList>
            <consortium name="The Broad Institute Genomics Platform"/>
            <person name="Neafsey D.E."/>
            <person name="Besansky N."/>
            <person name="Howell P."/>
            <person name="Walton C."/>
            <person name="Young S.K."/>
            <person name="Zeng Q."/>
            <person name="Gargeya S."/>
            <person name="Fitzgerald M."/>
            <person name="Haas B."/>
            <person name="Abouelleil A."/>
            <person name="Allen A.W."/>
            <person name="Alvarado L."/>
            <person name="Arachchi H.M."/>
            <person name="Berlin A.M."/>
            <person name="Chapman S.B."/>
            <person name="Gainer-Dewar J."/>
            <person name="Goldberg J."/>
            <person name="Griggs A."/>
            <person name="Gujja S."/>
            <person name="Hansen M."/>
            <person name="Howarth C."/>
            <person name="Imamovic A."/>
            <person name="Ireland A."/>
            <person name="Larimer J."/>
            <person name="McCowan C."/>
            <person name="Murphy C."/>
            <person name="Pearson M."/>
            <person name="Poon T.W."/>
            <person name="Priest M."/>
            <person name="Roberts A."/>
            <person name="Saif S."/>
            <person name="Shea T."/>
            <person name="Sisk P."/>
            <person name="Sykes S."/>
            <person name="Wortman J."/>
            <person name="Nusbaum C."/>
            <person name="Birren B."/>
        </authorList>
    </citation>
    <scope>NUCLEOTIDE SEQUENCE [LARGE SCALE GENOMIC DNA]</scope>
    <source>
        <strain evidence="6">FAR1</strain>
    </source>
</reference>
<keyword evidence="1" id="KW-1015">Disulfide bond</keyword>
<dbReference type="InterPro" id="IPR043504">
    <property type="entry name" value="Peptidase_S1_PA_chymotrypsin"/>
</dbReference>
<keyword evidence="3" id="KW-0732">Signal</keyword>
<evidence type="ECO:0000313" key="5">
    <source>
        <dbReference type="EnsemblMetazoa" id="AFAF005693-PA"/>
    </source>
</evidence>
<keyword evidence="6" id="KW-1185">Reference proteome</keyword>
<dbReference type="InterPro" id="IPR001254">
    <property type="entry name" value="Trypsin_dom"/>
</dbReference>
<dbReference type="InterPro" id="IPR009003">
    <property type="entry name" value="Peptidase_S1_PA"/>
</dbReference>